<proteinExistence type="predicted"/>
<dbReference type="GO" id="GO:0047134">
    <property type="term" value="F:protein-disulfide reductase [NAD(P)H] activity"/>
    <property type="evidence" value="ECO:0007669"/>
    <property type="project" value="UniProtKB-EC"/>
</dbReference>
<sequence>MSQLFRKIKRGKKTAYKFSMKLTYHAITLIHDQEYTPSGLVIRWSRGHRQVVSTKANWTPGSQPNAKGQLNGDATFEPPCTVELLVTLYKEAKSDHFDEKDYKFVLEDEGDVSGRKALGVFSINIGQFADMLGSNNEITMEMKPLVNKVSEALVAVTIKSEFLKTGKVGDDDMMSTWSAMTDRADADIEDDQADLSPDLSPGNQAMTASTSSGASRNLKESISFFDLKPEESFYEFMMRNSRDDVIDSQGTTMTLEHIRDCKVIGLFFAANSSPQCKFFLTVLDSFYNSLNEVRPRDFELLFVSCDYNDSEMLDFMQDSGVSYPGVKSSSQLAEALKEKFEISTIPEVIAISAAGKTVDKQGRLKIERCGGNEDCFDILDHWLDGKPAPVRAELELNAKSSQLSEDGEPKAKIVSKEEKKRQERLEKERKKKEEEEKRRKEKLEKEEKKRLERDEKKKVREKEKQDKRAKRSSVSIQNAVSPNIQEDITTVSDDPEIGIPDPPQITTSTEELLDNEPKTKPTLFQLAGTTPEKVDTQAAADDKPVSAKRKEKEESASFKSTAKGSDNQLREAKSRIVELEQNSKNLTENNQVLYSAKCQLENEKDDLQEKVIELTHNVEDFTEQVRDLTEAKDNLSRENHEKNQLIDTLQDQKLGLTEDLNGARGELESIRQQFTKAKLKLIEYESDKQAKDEERQQLLATTELQGWLYKRGVRGVTGKKWRRRYFHMGQGFKLYYYKTSSMQLPQGYIDLEKVKKVEPQSPDKQDKNNASFTIEVEGRVFELLSVDVSMRDQWINAVNFLVEYRSRYKVDIRTLSDTRTSSTGDKAVTSSDADENRVPGKS</sequence>
<dbReference type="InterPro" id="IPR019448">
    <property type="entry name" value="NT-C2"/>
</dbReference>
<keyword evidence="4" id="KW-0520">NAD</keyword>
<dbReference type="InterPro" id="IPR012336">
    <property type="entry name" value="Thioredoxin-like_fold"/>
</dbReference>
<accession>A0AAV7KKQ7</accession>
<protein>
    <recommendedName>
        <fullName evidence="1">protein-disulfide reductase</fullName>
        <ecNumber evidence="1">1.8.1.8</ecNumber>
    </recommendedName>
</protein>
<dbReference type="PROSITE" id="PS50003">
    <property type="entry name" value="PH_DOMAIN"/>
    <property type="match status" value="1"/>
</dbReference>
<feature type="compositionally biased region" description="Polar residues" evidence="7">
    <location>
        <begin position="819"/>
        <end position="831"/>
    </location>
</feature>
<dbReference type="Pfam" id="PF00169">
    <property type="entry name" value="PH"/>
    <property type="match status" value="1"/>
</dbReference>
<feature type="region of interest" description="Disordered" evidence="7">
    <location>
        <begin position="192"/>
        <end position="214"/>
    </location>
</feature>
<evidence type="ECO:0000256" key="4">
    <source>
        <dbReference type="ARBA" id="ARBA00023027"/>
    </source>
</evidence>
<dbReference type="InterPro" id="IPR011993">
    <property type="entry name" value="PH-like_dom_sf"/>
</dbReference>
<organism evidence="10 11">
    <name type="scientific">Oopsacas minuta</name>
    <dbReference type="NCBI Taxonomy" id="111878"/>
    <lineage>
        <taxon>Eukaryota</taxon>
        <taxon>Metazoa</taxon>
        <taxon>Porifera</taxon>
        <taxon>Hexactinellida</taxon>
        <taxon>Hexasterophora</taxon>
        <taxon>Lyssacinosida</taxon>
        <taxon>Leucopsacidae</taxon>
        <taxon>Oopsacas</taxon>
    </lineage>
</organism>
<dbReference type="EC" id="1.8.1.8" evidence="1"/>
<dbReference type="PROSITE" id="PS51840">
    <property type="entry name" value="C2_NT"/>
    <property type="match status" value="1"/>
</dbReference>
<evidence type="ECO:0000259" key="9">
    <source>
        <dbReference type="PROSITE" id="PS51840"/>
    </source>
</evidence>
<evidence type="ECO:0000313" key="10">
    <source>
        <dbReference type="EMBL" id="KAI6661535.1"/>
    </source>
</evidence>
<evidence type="ECO:0000259" key="8">
    <source>
        <dbReference type="PROSITE" id="PS50003"/>
    </source>
</evidence>
<dbReference type="PANTHER" id="PTHR13871:SF96">
    <property type="entry name" value="THIOREDOXIN DOMAIN-CONTAINING PROTEIN"/>
    <property type="match status" value="1"/>
</dbReference>
<feature type="domain" description="C2 NT-type" evidence="9">
    <location>
        <begin position="8"/>
        <end position="162"/>
    </location>
</feature>
<evidence type="ECO:0000256" key="1">
    <source>
        <dbReference type="ARBA" id="ARBA00012612"/>
    </source>
</evidence>
<feature type="compositionally biased region" description="Polar residues" evidence="7">
    <location>
        <begin position="472"/>
        <end position="492"/>
    </location>
</feature>
<dbReference type="Gene3D" id="3.40.30.10">
    <property type="entry name" value="Glutaredoxin"/>
    <property type="match status" value="1"/>
</dbReference>
<dbReference type="Pfam" id="PF13905">
    <property type="entry name" value="Thioredoxin_8"/>
    <property type="match status" value="1"/>
</dbReference>
<evidence type="ECO:0000256" key="2">
    <source>
        <dbReference type="ARBA" id="ARBA00022737"/>
    </source>
</evidence>
<reference evidence="10 11" key="1">
    <citation type="journal article" date="2023" name="BMC Biol.">
        <title>The compact genome of the sponge Oopsacas minuta (Hexactinellida) is lacking key metazoan core genes.</title>
        <authorList>
            <person name="Santini S."/>
            <person name="Schenkelaars Q."/>
            <person name="Jourda C."/>
            <person name="Duchesne M."/>
            <person name="Belahbib H."/>
            <person name="Rocher C."/>
            <person name="Selva M."/>
            <person name="Riesgo A."/>
            <person name="Vervoort M."/>
            <person name="Leys S.P."/>
            <person name="Kodjabachian L."/>
            <person name="Le Bivic A."/>
            <person name="Borchiellini C."/>
            <person name="Claverie J.M."/>
            <person name="Renard E."/>
        </authorList>
    </citation>
    <scope>NUCLEOTIDE SEQUENCE [LARGE SCALE GENOMIC DNA]</scope>
    <source>
        <strain evidence="10">SPO-2</strain>
    </source>
</reference>
<evidence type="ECO:0000256" key="3">
    <source>
        <dbReference type="ARBA" id="ARBA00023002"/>
    </source>
</evidence>
<dbReference type="EMBL" id="JAKMXF010000011">
    <property type="protein sequence ID" value="KAI6661535.1"/>
    <property type="molecule type" value="Genomic_DNA"/>
</dbReference>
<dbReference type="SUPFAM" id="SSF52833">
    <property type="entry name" value="Thioredoxin-like"/>
    <property type="match status" value="1"/>
</dbReference>
<feature type="compositionally biased region" description="Polar residues" evidence="7">
    <location>
        <begin position="201"/>
        <end position="214"/>
    </location>
</feature>
<feature type="region of interest" description="Disordered" evidence="7">
    <location>
        <begin position="401"/>
        <end position="570"/>
    </location>
</feature>
<dbReference type="Pfam" id="PF10358">
    <property type="entry name" value="NT-C2"/>
    <property type="match status" value="1"/>
</dbReference>
<dbReference type="Proteomes" id="UP001165289">
    <property type="component" value="Unassembled WGS sequence"/>
</dbReference>
<dbReference type="SUPFAM" id="SSF50729">
    <property type="entry name" value="PH domain-like"/>
    <property type="match status" value="1"/>
</dbReference>
<keyword evidence="2" id="KW-0677">Repeat</keyword>
<dbReference type="InterPro" id="IPR052259">
    <property type="entry name" value="Nucleoredoxin-like"/>
</dbReference>
<dbReference type="AlphaFoldDB" id="A0AAV7KKQ7"/>
<evidence type="ECO:0000313" key="11">
    <source>
        <dbReference type="Proteomes" id="UP001165289"/>
    </source>
</evidence>
<feature type="domain" description="PH" evidence="8">
    <location>
        <begin position="701"/>
        <end position="803"/>
    </location>
</feature>
<feature type="compositionally biased region" description="Polar residues" evidence="7">
    <location>
        <begin position="557"/>
        <end position="567"/>
    </location>
</feature>
<feature type="region of interest" description="Disordered" evidence="7">
    <location>
        <begin position="819"/>
        <end position="842"/>
    </location>
</feature>
<dbReference type="SMART" id="SM00233">
    <property type="entry name" value="PH"/>
    <property type="match status" value="1"/>
</dbReference>
<dbReference type="InterPro" id="IPR036249">
    <property type="entry name" value="Thioredoxin-like_sf"/>
</dbReference>
<keyword evidence="3" id="KW-0560">Oxidoreductase</keyword>
<feature type="compositionally biased region" description="Basic and acidic residues" evidence="7">
    <location>
        <begin position="532"/>
        <end position="556"/>
    </location>
</feature>
<name>A0AAV7KKQ7_9METZ</name>
<evidence type="ECO:0000256" key="5">
    <source>
        <dbReference type="ARBA" id="ARBA00047388"/>
    </source>
</evidence>
<keyword evidence="11" id="KW-1185">Reference proteome</keyword>
<dbReference type="InterPro" id="IPR001849">
    <property type="entry name" value="PH_domain"/>
</dbReference>
<evidence type="ECO:0000256" key="6">
    <source>
        <dbReference type="ARBA" id="ARBA00047804"/>
    </source>
</evidence>
<feature type="compositionally biased region" description="Basic and acidic residues" evidence="7">
    <location>
        <begin position="407"/>
        <end position="466"/>
    </location>
</feature>
<comment type="catalytic activity">
    <reaction evidence="5">
        <text>[protein]-dithiol + NAD(+) = [protein]-disulfide + NADH + H(+)</text>
        <dbReference type="Rhea" id="RHEA:18749"/>
        <dbReference type="Rhea" id="RHEA-COMP:10593"/>
        <dbReference type="Rhea" id="RHEA-COMP:10594"/>
        <dbReference type="ChEBI" id="CHEBI:15378"/>
        <dbReference type="ChEBI" id="CHEBI:29950"/>
        <dbReference type="ChEBI" id="CHEBI:50058"/>
        <dbReference type="ChEBI" id="CHEBI:57540"/>
        <dbReference type="ChEBI" id="CHEBI:57945"/>
        <dbReference type="EC" id="1.8.1.8"/>
    </reaction>
</comment>
<evidence type="ECO:0000256" key="7">
    <source>
        <dbReference type="SAM" id="MobiDB-lite"/>
    </source>
</evidence>
<dbReference type="PANTHER" id="PTHR13871">
    <property type="entry name" value="THIOREDOXIN"/>
    <property type="match status" value="1"/>
</dbReference>
<dbReference type="Gene3D" id="2.30.29.30">
    <property type="entry name" value="Pleckstrin-homology domain (PH domain)/Phosphotyrosine-binding domain (PTB)"/>
    <property type="match status" value="1"/>
</dbReference>
<comment type="caution">
    <text evidence="10">The sequence shown here is derived from an EMBL/GenBank/DDBJ whole genome shotgun (WGS) entry which is preliminary data.</text>
</comment>
<comment type="catalytic activity">
    <reaction evidence="6">
        <text>[protein]-dithiol + NADP(+) = [protein]-disulfide + NADPH + H(+)</text>
        <dbReference type="Rhea" id="RHEA:18753"/>
        <dbReference type="Rhea" id="RHEA-COMP:10593"/>
        <dbReference type="Rhea" id="RHEA-COMP:10594"/>
        <dbReference type="ChEBI" id="CHEBI:15378"/>
        <dbReference type="ChEBI" id="CHEBI:29950"/>
        <dbReference type="ChEBI" id="CHEBI:50058"/>
        <dbReference type="ChEBI" id="CHEBI:57783"/>
        <dbReference type="ChEBI" id="CHEBI:58349"/>
        <dbReference type="EC" id="1.8.1.8"/>
    </reaction>
</comment>
<gene>
    <name evidence="10" type="ORF">LOD99_13408</name>
</gene>